<feature type="transmembrane region" description="Helical" evidence="2">
    <location>
        <begin position="170"/>
        <end position="192"/>
    </location>
</feature>
<comment type="caution">
    <text evidence="3">The sequence shown here is derived from an EMBL/GenBank/DDBJ whole genome shotgun (WGS) entry which is preliminary data.</text>
</comment>
<keyword evidence="2" id="KW-0812">Transmembrane</keyword>
<keyword evidence="2" id="KW-0472">Membrane</keyword>
<accession>A0A2S9XYF8</accession>
<dbReference type="Proteomes" id="UP000237968">
    <property type="component" value="Unassembled WGS sequence"/>
</dbReference>
<feature type="region of interest" description="Disordered" evidence="1">
    <location>
        <begin position="1"/>
        <end position="92"/>
    </location>
</feature>
<organism evidence="3 4">
    <name type="scientific">Enhygromyxa salina</name>
    <dbReference type="NCBI Taxonomy" id="215803"/>
    <lineage>
        <taxon>Bacteria</taxon>
        <taxon>Pseudomonadati</taxon>
        <taxon>Myxococcota</taxon>
        <taxon>Polyangia</taxon>
        <taxon>Nannocystales</taxon>
        <taxon>Nannocystaceae</taxon>
        <taxon>Enhygromyxa</taxon>
    </lineage>
</organism>
<keyword evidence="2" id="KW-1133">Transmembrane helix</keyword>
<feature type="compositionally biased region" description="Low complexity" evidence="1">
    <location>
        <begin position="1"/>
        <end position="16"/>
    </location>
</feature>
<protein>
    <submittedName>
        <fullName evidence="3">Uncharacterized protein</fullName>
    </submittedName>
</protein>
<dbReference type="EMBL" id="PVNK01000148">
    <property type="protein sequence ID" value="PRP97892.1"/>
    <property type="molecule type" value="Genomic_DNA"/>
</dbReference>
<feature type="compositionally biased region" description="Low complexity" evidence="1">
    <location>
        <begin position="66"/>
        <end position="77"/>
    </location>
</feature>
<sequence length="221" mass="22371">MAPLPSVAAPAADPAADGSQPEAEPGAGDPASGAEPGAEGDTPGDLQPTVTELEPSGVPTGGGVAGAVVDPDDPNAARAQSDLEGESLDSDLAGVPERVPKLQAAGWWTTFSAVALATTGGILAGIAETRQDEAERMAYSFDLDTGRTTLYGPVAADYEGLLSQGQTYQWIARGFIIAGGATLIAGIALFSVDGVRRRRAARSESARVRLDPGLGGLGLRF</sequence>
<name>A0A2S9XYF8_9BACT</name>
<evidence type="ECO:0000313" key="3">
    <source>
        <dbReference type="EMBL" id="PRP97892.1"/>
    </source>
</evidence>
<dbReference type="OrthoDB" id="5524101at2"/>
<evidence type="ECO:0000256" key="2">
    <source>
        <dbReference type="SAM" id="Phobius"/>
    </source>
</evidence>
<evidence type="ECO:0000313" key="4">
    <source>
        <dbReference type="Proteomes" id="UP000237968"/>
    </source>
</evidence>
<dbReference type="RefSeq" id="WP_146155744.1">
    <property type="nucleotide sequence ID" value="NZ_PVNK01000148.1"/>
</dbReference>
<dbReference type="AlphaFoldDB" id="A0A2S9XYF8"/>
<gene>
    <name evidence="3" type="ORF">ENSA5_31250</name>
</gene>
<proteinExistence type="predicted"/>
<keyword evidence="4" id="KW-1185">Reference proteome</keyword>
<reference evidence="3 4" key="1">
    <citation type="submission" date="2018-03" db="EMBL/GenBank/DDBJ databases">
        <title>Draft Genome Sequences of the Obligatory Marine Myxobacteria Enhygromyxa salina SWB005.</title>
        <authorList>
            <person name="Poehlein A."/>
            <person name="Moghaddam J.A."/>
            <person name="Harms H."/>
            <person name="Alanjari M."/>
            <person name="Koenig G.M."/>
            <person name="Daniel R."/>
            <person name="Schaeberle T.F."/>
        </authorList>
    </citation>
    <scope>NUCLEOTIDE SEQUENCE [LARGE SCALE GENOMIC DNA]</scope>
    <source>
        <strain evidence="3 4">SWB005</strain>
    </source>
</reference>
<evidence type="ECO:0000256" key="1">
    <source>
        <dbReference type="SAM" id="MobiDB-lite"/>
    </source>
</evidence>